<dbReference type="EMBL" id="CP046172">
    <property type="protein sequence ID" value="QIS08941.1"/>
    <property type="molecule type" value="Genomic_DNA"/>
</dbReference>
<dbReference type="SUPFAM" id="SSF55073">
    <property type="entry name" value="Nucleotide cyclase"/>
    <property type="match status" value="1"/>
</dbReference>
<evidence type="ECO:0000256" key="1">
    <source>
        <dbReference type="SAM" id="MobiDB-lite"/>
    </source>
</evidence>
<dbReference type="Gene3D" id="3.30.70.270">
    <property type="match status" value="1"/>
</dbReference>
<gene>
    <name evidence="4" type="ORF">F5544_05145</name>
</gene>
<name>A0A6G9Y6V3_9NOCA</name>
<evidence type="ECO:0000259" key="3">
    <source>
        <dbReference type="PROSITE" id="PS50887"/>
    </source>
</evidence>
<feature type="compositionally biased region" description="Polar residues" evidence="1">
    <location>
        <begin position="1"/>
        <end position="11"/>
    </location>
</feature>
<dbReference type="CDD" id="cd01949">
    <property type="entry name" value="GGDEF"/>
    <property type="match status" value="1"/>
</dbReference>
<dbReference type="Pfam" id="PF00990">
    <property type="entry name" value="GGDEF"/>
    <property type="match status" value="1"/>
</dbReference>
<dbReference type="InterPro" id="IPR000160">
    <property type="entry name" value="GGDEF_dom"/>
</dbReference>
<dbReference type="GO" id="GO:0052621">
    <property type="term" value="F:diguanylate cyclase activity"/>
    <property type="evidence" value="ECO:0007669"/>
    <property type="project" value="TreeGrafter"/>
</dbReference>
<dbReference type="NCBIfam" id="TIGR00254">
    <property type="entry name" value="GGDEF"/>
    <property type="match status" value="1"/>
</dbReference>
<keyword evidence="2" id="KW-1133">Transmembrane helix</keyword>
<evidence type="ECO:0000256" key="2">
    <source>
        <dbReference type="SAM" id="Phobius"/>
    </source>
</evidence>
<feature type="transmembrane region" description="Helical" evidence="2">
    <location>
        <begin position="233"/>
        <end position="255"/>
    </location>
</feature>
<keyword evidence="2" id="KW-0472">Membrane</keyword>
<dbReference type="InterPro" id="IPR050469">
    <property type="entry name" value="Diguanylate_Cyclase"/>
</dbReference>
<proteinExistence type="predicted"/>
<dbReference type="InterPro" id="IPR043128">
    <property type="entry name" value="Rev_trsase/Diguanyl_cyclase"/>
</dbReference>
<protein>
    <submittedName>
        <fullName evidence="4">Diguanylate cyclase</fullName>
    </submittedName>
</protein>
<reference evidence="4 5" key="1">
    <citation type="journal article" date="2019" name="ACS Chem. Biol.">
        <title>Identification and Mobilization of a Cryptic Antibiotic Biosynthesis Gene Locus from a Human-Pathogenic Nocardia Isolate.</title>
        <authorList>
            <person name="Herisse M."/>
            <person name="Ishida K."/>
            <person name="Porter J.L."/>
            <person name="Howden B."/>
            <person name="Hertweck C."/>
            <person name="Stinear T.P."/>
            <person name="Pidot S.J."/>
        </authorList>
    </citation>
    <scope>NUCLEOTIDE SEQUENCE [LARGE SCALE GENOMIC DNA]</scope>
    <source>
        <strain evidence="4 5">AUSMDU00012717</strain>
    </source>
</reference>
<feature type="transmembrane region" description="Helical" evidence="2">
    <location>
        <begin position="97"/>
        <end position="116"/>
    </location>
</feature>
<organism evidence="4 5">
    <name type="scientific">Nocardia arthritidis</name>
    <dbReference type="NCBI Taxonomy" id="228602"/>
    <lineage>
        <taxon>Bacteria</taxon>
        <taxon>Bacillati</taxon>
        <taxon>Actinomycetota</taxon>
        <taxon>Actinomycetes</taxon>
        <taxon>Mycobacteriales</taxon>
        <taxon>Nocardiaceae</taxon>
        <taxon>Nocardia</taxon>
    </lineage>
</organism>
<accession>A0A6G9Y6V3</accession>
<feature type="transmembrane region" description="Helical" evidence="2">
    <location>
        <begin position="173"/>
        <end position="191"/>
    </location>
</feature>
<keyword evidence="5" id="KW-1185">Reference proteome</keyword>
<dbReference type="PANTHER" id="PTHR45138:SF9">
    <property type="entry name" value="DIGUANYLATE CYCLASE DGCM-RELATED"/>
    <property type="match status" value="1"/>
</dbReference>
<feature type="transmembrane region" description="Helical" evidence="2">
    <location>
        <begin position="197"/>
        <end position="221"/>
    </location>
</feature>
<dbReference type="GO" id="GO:0043709">
    <property type="term" value="P:cell adhesion involved in single-species biofilm formation"/>
    <property type="evidence" value="ECO:0007669"/>
    <property type="project" value="TreeGrafter"/>
</dbReference>
<dbReference type="Proteomes" id="UP000503540">
    <property type="component" value="Chromosome"/>
</dbReference>
<feature type="domain" description="GGDEF" evidence="3">
    <location>
        <begin position="294"/>
        <end position="426"/>
    </location>
</feature>
<dbReference type="SMART" id="SM00267">
    <property type="entry name" value="GGDEF"/>
    <property type="match status" value="1"/>
</dbReference>
<sequence length="453" mass="49864">MRTQLCPSNRFSVDKPQAATKSGSRMDDLTLRVMSYRHSVRYARPVTDRRSSPVPTRGGSSLTDSRSMFRTWWRDRVDYGWLVETLRSHGALGRFKFMLGAGGIVMLLIAILAAIAQDEAMGPVQGIAEATVAGIWTVRWWFLPWPRETESLVWIALFDLDAAANNVLVHDRVIGVLGIVLLMAMGGYVTVFHGPRILALHVGWSLLASIMLAVMIATGLLPRSESTGHGRENIAMGISIVLVLFVVMGVILPFVQFCNWILRVDALTDPLTMLLNRRGLDSYLTARLGRCRNRTIYVAMLDLDRFKTINDTFGHSFGDEVLARTAQCLRTAVDFDALIARTGGEEFVIVGYLRGEIADVGEQLRRSIETMPGLPVTVTASIGITTIDTADDPFTELTYHRLLRAADSAMYRAKRLGGNTVVFAGATGHPKAVSIHVPPPAPVPILLDRPPTP</sequence>
<dbReference type="GO" id="GO:1902201">
    <property type="term" value="P:negative regulation of bacterial-type flagellum-dependent cell motility"/>
    <property type="evidence" value="ECO:0007669"/>
    <property type="project" value="TreeGrafter"/>
</dbReference>
<evidence type="ECO:0000313" key="5">
    <source>
        <dbReference type="Proteomes" id="UP000503540"/>
    </source>
</evidence>
<dbReference type="KEGG" id="nah:F5544_05145"/>
<feature type="region of interest" description="Disordered" evidence="1">
    <location>
        <begin position="1"/>
        <end position="21"/>
    </location>
</feature>
<dbReference type="PROSITE" id="PS50887">
    <property type="entry name" value="GGDEF"/>
    <property type="match status" value="1"/>
</dbReference>
<dbReference type="GO" id="GO:0005886">
    <property type="term" value="C:plasma membrane"/>
    <property type="evidence" value="ECO:0007669"/>
    <property type="project" value="TreeGrafter"/>
</dbReference>
<dbReference type="PANTHER" id="PTHR45138">
    <property type="entry name" value="REGULATORY COMPONENTS OF SENSORY TRANSDUCTION SYSTEM"/>
    <property type="match status" value="1"/>
</dbReference>
<evidence type="ECO:0000313" key="4">
    <source>
        <dbReference type="EMBL" id="QIS08941.1"/>
    </source>
</evidence>
<dbReference type="AlphaFoldDB" id="A0A6G9Y6V3"/>
<keyword evidence="2" id="KW-0812">Transmembrane</keyword>
<dbReference type="InterPro" id="IPR029787">
    <property type="entry name" value="Nucleotide_cyclase"/>
</dbReference>